<feature type="compositionally biased region" description="Low complexity" evidence="1">
    <location>
        <begin position="142"/>
        <end position="152"/>
    </location>
</feature>
<dbReference type="GO" id="GO:0007399">
    <property type="term" value="P:nervous system development"/>
    <property type="evidence" value="ECO:0007669"/>
    <property type="project" value="TreeGrafter"/>
</dbReference>
<evidence type="ECO:0000256" key="1">
    <source>
        <dbReference type="SAM" id="MobiDB-lite"/>
    </source>
</evidence>
<evidence type="ECO:0000313" key="4">
    <source>
        <dbReference type="Proteomes" id="UP000735302"/>
    </source>
</evidence>
<dbReference type="InterPro" id="IPR039151">
    <property type="entry name" value="INTU"/>
</dbReference>
<accession>A0AAV3Z0X3</accession>
<dbReference type="Proteomes" id="UP000735302">
    <property type="component" value="Unassembled WGS sequence"/>
</dbReference>
<dbReference type="PANTHER" id="PTHR21082">
    <property type="entry name" value="PROTEIN INTURNED"/>
    <property type="match status" value="1"/>
</dbReference>
<keyword evidence="4" id="KW-1185">Reference proteome</keyword>
<dbReference type="Pfam" id="PF19031">
    <property type="entry name" value="Intu_longin_1"/>
    <property type="match status" value="1"/>
</dbReference>
<sequence>MSITYMVFAVHQGDDDMYPENSVAKTSRHKRAPPWLSSVQPDGGLFHLELPPGVETKLTRLSSSDEGSVSSLALGVGGCNSEDTGYSSDQDGPASSADKSDCANVVRPGKRSKHRSRKEDLTSKTDTGSIPQPLSEKNFRKSFSSLSSSGSTSTIQEAEAQFDQLSLSSSGLVSGKHGLSSTPNHFCADGVFKSSLDDEDDGICLNKSDLRSSKTSSVSGFSYQSASSVLSSDSRGRTSMHRRSNENSFSSHSSHSSKPYLNNSHRTKGSNTSRSSFSQKFKNPLQWKTFHVDVSLPTQGFLKSAKAQNSALYLSESKGQDRMDLCRNLLGILPTWPEDVDPSHSGHTDVEVMVESVVPGSPVSCSSHDLQGAWLHRVNGHILTWDNMHTILASLGRLKKAKLTFKSQRSEKSSVDLEALVNILTTDAQDDYCLDSMAAMYISLDGVDPDDPSSSANDGVVYSFPSQKNPLCHLQGLFYTLAHLVKDMSMRGTIRNTTIVVDKHTIHVAYLQEGSDILVFAVPAAYLSVPQLNALLVEFSRLLRLLFVSVEAAFTGAESTTFIDTILSYLFRQVVAASTSSPLSPSSTSLFSASLSLTGYDDKGENNAHTESQPFVRFSQHIPAMALPADISIIIDRTMSEFESSDFADM</sequence>
<feature type="region of interest" description="Disordered" evidence="1">
    <location>
        <begin position="231"/>
        <end position="277"/>
    </location>
</feature>
<proteinExistence type="predicted"/>
<feature type="compositionally biased region" description="Low complexity" evidence="1">
    <location>
        <begin position="246"/>
        <end position="257"/>
    </location>
</feature>
<reference evidence="3 4" key="1">
    <citation type="journal article" date="2021" name="Elife">
        <title>Chloroplast acquisition without the gene transfer in kleptoplastic sea slugs, Plakobranchus ocellatus.</title>
        <authorList>
            <person name="Maeda T."/>
            <person name="Takahashi S."/>
            <person name="Yoshida T."/>
            <person name="Shimamura S."/>
            <person name="Takaki Y."/>
            <person name="Nagai Y."/>
            <person name="Toyoda A."/>
            <person name="Suzuki Y."/>
            <person name="Arimoto A."/>
            <person name="Ishii H."/>
            <person name="Satoh N."/>
            <person name="Nishiyama T."/>
            <person name="Hasebe M."/>
            <person name="Maruyama T."/>
            <person name="Minagawa J."/>
            <person name="Obokata J."/>
            <person name="Shigenobu S."/>
        </authorList>
    </citation>
    <scope>NUCLEOTIDE SEQUENCE [LARGE SCALE GENOMIC DNA]</scope>
</reference>
<dbReference type="GO" id="GO:0060271">
    <property type="term" value="P:cilium assembly"/>
    <property type="evidence" value="ECO:0007669"/>
    <property type="project" value="InterPro"/>
</dbReference>
<feature type="non-terminal residue" evidence="3">
    <location>
        <position position="650"/>
    </location>
</feature>
<dbReference type="EMBL" id="BLXT01001839">
    <property type="protein sequence ID" value="GFN88162.1"/>
    <property type="molecule type" value="Genomic_DNA"/>
</dbReference>
<dbReference type="AlphaFoldDB" id="A0AAV3Z0X3"/>
<feature type="region of interest" description="Disordered" evidence="1">
    <location>
        <begin position="82"/>
        <end position="152"/>
    </location>
</feature>
<comment type="caution">
    <text evidence="3">The sequence shown here is derived from an EMBL/GenBank/DDBJ whole genome shotgun (WGS) entry which is preliminary data.</text>
</comment>
<dbReference type="InterPro" id="IPR043987">
    <property type="entry name" value="CCZ1/INTU/HSP4_longin_1"/>
</dbReference>
<organism evidence="3 4">
    <name type="scientific">Plakobranchus ocellatus</name>
    <dbReference type="NCBI Taxonomy" id="259542"/>
    <lineage>
        <taxon>Eukaryota</taxon>
        <taxon>Metazoa</taxon>
        <taxon>Spiralia</taxon>
        <taxon>Lophotrochozoa</taxon>
        <taxon>Mollusca</taxon>
        <taxon>Gastropoda</taxon>
        <taxon>Heterobranchia</taxon>
        <taxon>Euthyneura</taxon>
        <taxon>Panpulmonata</taxon>
        <taxon>Sacoglossa</taxon>
        <taxon>Placobranchoidea</taxon>
        <taxon>Plakobranchidae</taxon>
        <taxon>Plakobranchus</taxon>
    </lineage>
</organism>
<dbReference type="GO" id="GO:0005737">
    <property type="term" value="C:cytoplasm"/>
    <property type="evidence" value="ECO:0007669"/>
    <property type="project" value="TreeGrafter"/>
</dbReference>
<evidence type="ECO:0000259" key="2">
    <source>
        <dbReference type="Pfam" id="PF19031"/>
    </source>
</evidence>
<feature type="domain" description="CCZ1/INTU/HSP4 first Longin" evidence="2">
    <location>
        <begin position="456"/>
        <end position="546"/>
    </location>
</feature>
<dbReference type="PANTHER" id="PTHR21082:SF4">
    <property type="entry name" value="PROTEIN INTURNED"/>
    <property type="match status" value="1"/>
</dbReference>
<name>A0AAV3Z0X3_9GAST</name>
<evidence type="ECO:0000313" key="3">
    <source>
        <dbReference type="EMBL" id="GFN88162.1"/>
    </source>
</evidence>
<dbReference type="GO" id="GO:0005929">
    <property type="term" value="C:cilium"/>
    <property type="evidence" value="ECO:0007669"/>
    <property type="project" value="TreeGrafter"/>
</dbReference>
<gene>
    <name evidence="3" type="ORF">PoB_001466800</name>
</gene>
<dbReference type="GO" id="GO:0016192">
    <property type="term" value="P:vesicle-mediated transport"/>
    <property type="evidence" value="ECO:0007669"/>
    <property type="project" value="InterPro"/>
</dbReference>
<protein>
    <submittedName>
        <fullName evidence="3">Protein inturned-like</fullName>
    </submittedName>
</protein>
<dbReference type="GO" id="GO:0001736">
    <property type="term" value="P:establishment of planar polarity"/>
    <property type="evidence" value="ECO:0007669"/>
    <property type="project" value="InterPro"/>
</dbReference>
<feature type="region of interest" description="Disordered" evidence="1">
    <location>
        <begin position="18"/>
        <end position="38"/>
    </location>
</feature>
<feature type="compositionally biased region" description="Polar residues" evidence="1">
    <location>
        <begin position="259"/>
        <end position="277"/>
    </location>
</feature>